<dbReference type="AlphaFoldDB" id="A0A317VP29"/>
<gene>
    <name evidence="1" type="ORF">BO94DRAFT_208750</name>
</gene>
<dbReference type="Proteomes" id="UP000246702">
    <property type="component" value="Unassembled WGS sequence"/>
</dbReference>
<comment type="caution">
    <text evidence="1">The sequence shown here is derived from an EMBL/GenBank/DDBJ whole genome shotgun (WGS) entry which is preliminary data.</text>
</comment>
<protein>
    <recommendedName>
        <fullName evidence="3">Ubiquitin 3 binding protein But2 C-terminal domain-containing protein</fullName>
    </recommendedName>
</protein>
<name>A0A317VP29_9EURO</name>
<dbReference type="OrthoDB" id="5308323at2759"/>
<reference evidence="1 2" key="1">
    <citation type="submission" date="2016-12" db="EMBL/GenBank/DDBJ databases">
        <title>The genomes of Aspergillus section Nigri reveals drivers in fungal speciation.</title>
        <authorList>
            <consortium name="DOE Joint Genome Institute"/>
            <person name="Vesth T.C."/>
            <person name="Nybo J."/>
            <person name="Theobald S."/>
            <person name="Brandl J."/>
            <person name="Frisvad J.C."/>
            <person name="Nielsen K.F."/>
            <person name="Lyhne E.K."/>
            <person name="Kogle M.E."/>
            <person name="Kuo A."/>
            <person name="Riley R."/>
            <person name="Clum A."/>
            <person name="Nolan M."/>
            <person name="Lipzen A."/>
            <person name="Salamov A."/>
            <person name="Henrissat B."/>
            <person name="Wiebenga A."/>
            <person name="De Vries R.P."/>
            <person name="Grigoriev I.V."/>
            <person name="Mortensen U.H."/>
            <person name="Andersen M.R."/>
            <person name="Baker S.E."/>
        </authorList>
    </citation>
    <scope>NUCLEOTIDE SEQUENCE [LARGE SCALE GENOMIC DNA]</scope>
    <source>
        <strain evidence="1 2">CBS 115572</strain>
    </source>
</reference>
<accession>A0A317VP29</accession>
<proteinExistence type="predicted"/>
<organism evidence="1 2">
    <name type="scientific">Aspergillus sclerotioniger CBS 115572</name>
    <dbReference type="NCBI Taxonomy" id="1450535"/>
    <lineage>
        <taxon>Eukaryota</taxon>
        <taxon>Fungi</taxon>
        <taxon>Dikarya</taxon>
        <taxon>Ascomycota</taxon>
        <taxon>Pezizomycotina</taxon>
        <taxon>Eurotiomycetes</taxon>
        <taxon>Eurotiomycetidae</taxon>
        <taxon>Eurotiales</taxon>
        <taxon>Aspergillaceae</taxon>
        <taxon>Aspergillus</taxon>
        <taxon>Aspergillus subgen. Circumdati</taxon>
    </lineage>
</organism>
<evidence type="ECO:0008006" key="3">
    <source>
        <dbReference type="Google" id="ProtNLM"/>
    </source>
</evidence>
<dbReference type="RefSeq" id="XP_025464093.1">
    <property type="nucleotide sequence ID" value="XM_025606136.1"/>
</dbReference>
<dbReference type="GeneID" id="37108279"/>
<dbReference type="STRING" id="1450535.A0A317VP29"/>
<evidence type="ECO:0000313" key="1">
    <source>
        <dbReference type="EMBL" id="PWY76096.1"/>
    </source>
</evidence>
<sequence length="215" mass="23121">MPTAFFKTLLHSPPLLTPNSTHRMKISTPITALAMLATMTIASPTSVDLAARACTTISPSIIDVLDSANPDSPSPGQHFSLARFATEHTKISALTFTGIPNDATGCMLAIDIPVLTHPIAQGANQADIWSTDPWDSTSLPTWNNQPKRREMVETYQFPNTQTSSPTHTILASNTFSSTLSWVALLSTWQTTLGTVDFLNSISGGNPIGFSLVYNC</sequence>
<evidence type="ECO:0000313" key="2">
    <source>
        <dbReference type="Proteomes" id="UP000246702"/>
    </source>
</evidence>
<keyword evidence="2" id="KW-1185">Reference proteome</keyword>
<dbReference type="EMBL" id="MSFK01000028">
    <property type="protein sequence ID" value="PWY76096.1"/>
    <property type="molecule type" value="Genomic_DNA"/>
</dbReference>